<feature type="chain" id="PRO_5018144543" description="Carboxypeptidase family protein" evidence="2">
    <location>
        <begin position="19"/>
        <end position="496"/>
    </location>
</feature>
<accession>A0A3N1NPD5</accession>
<proteinExistence type="predicted"/>
<sequence length="496" mass="51605">MLVFIRTLLLSFALITLAACGGGSSGGDTPPTNDDGGGDTNDDDGGDTNDDSDGDDGNDDDGGDDEPTAGSRTGTFIDSAVAGVTFTNAPSGVTGTTDAQGRFTFEPGDTVTFSIGDLSFPPTTARGVITPLTIAGTDDPTDVVATNIARLLQTLDFDGDASNGIDIASQAADFATAVDFSAGDFDDLVADLVANSGSDNTALVTAEDAQAHLQTSIDDVRDQAVGSWYYVDTSAADVEEQFVIVLTLFADGRFAIFNDEDWPEMDGFEVGDLDWNINNGQITLSNVRDYNGEIGLAGSTCASEEDSLFTFDLVTGDNPGDDKLLIGADTGVGEGCDEEGDGAEVIEFSRLYSETDGRVGTWSIETETEFVLIHLFESGLYAMLQESPMDDAGQTGIERGQYTIDSDNGAATFTQATDTNGEWGLSHPCPGTAPGVRDCLDGGGDTITTINFNAETNQLVLIESLETENNGGEEQPILFDRVGPTGVEAGSGSSGT</sequence>
<dbReference type="OrthoDB" id="5592990at2"/>
<evidence type="ECO:0000256" key="2">
    <source>
        <dbReference type="SAM" id="SignalP"/>
    </source>
</evidence>
<organism evidence="3 4">
    <name type="scientific">Marinimicrobium koreense</name>
    <dbReference type="NCBI Taxonomy" id="306545"/>
    <lineage>
        <taxon>Bacteria</taxon>
        <taxon>Pseudomonadati</taxon>
        <taxon>Pseudomonadota</taxon>
        <taxon>Gammaproteobacteria</taxon>
        <taxon>Cellvibrionales</taxon>
        <taxon>Cellvibrionaceae</taxon>
        <taxon>Marinimicrobium</taxon>
    </lineage>
</organism>
<comment type="caution">
    <text evidence="3">The sequence shown here is derived from an EMBL/GenBank/DDBJ whole genome shotgun (WGS) entry which is preliminary data.</text>
</comment>
<feature type="signal peptide" evidence="2">
    <location>
        <begin position="1"/>
        <end position="18"/>
    </location>
</feature>
<dbReference type="RefSeq" id="WP_123639348.1">
    <property type="nucleotide sequence ID" value="NZ_RJUK01000003.1"/>
</dbReference>
<dbReference type="Proteomes" id="UP000273643">
    <property type="component" value="Unassembled WGS sequence"/>
</dbReference>
<reference evidence="3 4" key="1">
    <citation type="submission" date="2018-11" db="EMBL/GenBank/DDBJ databases">
        <title>Genomic Encyclopedia of Type Strains, Phase IV (KMG-IV): sequencing the most valuable type-strain genomes for metagenomic binning, comparative biology and taxonomic classification.</title>
        <authorList>
            <person name="Goeker M."/>
        </authorList>
    </citation>
    <scope>NUCLEOTIDE SEQUENCE [LARGE SCALE GENOMIC DNA]</scope>
    <source>
        <strain evidence="3 4">DSM 16974</strain>
    </source>
</reference>
<keyword evidence="4" id="KW-1185">Reference proteome</keyword>
<feature type="region of interest" description="Disordered" evidence="1">
    <location>
        <begin position="22"/>
        <end position="74"/>
    </location>
</feature>
<name>A0A3N1NPD5_9GAMM</name>
<keyword evidence="2" id="KW-0732">Signal</keyword>
<evidence type="ECO:0000313" key="3">
    <source>
        <dbReference type="EMBL" id="ROQ18013.1"/>
    </source>
</evidence>
<protein>
    <recommendedName>
        <fullName evidence="5">Carboxypeptidase family protein</fullName>
    </recommendedName>
</protein>
<feature type="compositionally biased region" description="Acidic residues" evidence="1">
    <location>
        <begin position="36"/>
        <end position="67"/>
    </location>
</feature>
<gene>
    <name evidence="3" type="ORF">EDC38_2985</name>
</gene>
<dbReference type="PROSITE" id="PS51257">
    <property type="entry name" value="PROKAR_LIPOPROTEIN"/>
    <property type="match status" value="1"/>
</dbReference>
<evidence type="ECO:0000256" key="1">
    <source>
        <dbReference type="SAM" id="MobiDB-lite"/>
    </source>
</evidence>
<evidence type="ECO:0008006" key="5">
    <source>
        <dbReference type="Google" id="ProtNLM"/>
    </source>
</evidence>
<dbReference type="EMBL" id="RJUK01000003">
    <property type="protein sequence ID" value="ROQ18013.1"/>
    <property type="molecule type" value="Genomic_DNA"/>
</dbReference>
<feature type="region of interest" description="Disordered" evidence="1">
    <location>
        <begin position="471"/>
        <end position="496"/>
    </location>
</feature>
<dbReference type="AlphaFoldDB" id="A0A3N1NPD5"/>
<evidence type="ECO:0000313" key="4">
    <source>
        <dbReference type="Proteomes" id="UP000273643"/>
    </source>
</evidence>